<dbReference type="InterPro" id="IPR000014">
    <property type="entry name" value="PAS"/>
</dbReference>
<feature type="domain" description="PAS" evidence="2">
    <location>
        <begin position="22"/>
        <end position="71"/>
    </location>
</feature>
<dbReference type="CDD" id="cd00130">
    <property type="entry name" value="PAS"/>
    <property type="match status" value="1"/>
</dbReference>
<dbReference type="Pfam" id="PF08448">
    <property type="entry name" value="PAS_4"/>
    <property type="match status" value="1"/>
</dbReference>
<dbReference type="PANTHER" id="PTHR43156:SF2">
    <property type="entry name" value="STAGE II SPORULATION PROTEIN E"/>
    <property type="match status" value="1"/>
</dbReference>
<gene>
    <name evidence="3" type="ORF">JK363_11795</name>
</gene>
<dbReference type="RefSeq" id="WP_201874570.1">
    <property type="nucleotide sequence ID" value="NZ_JAERRF010000006.1"/>
</dbReference>
<dbReference type="InterPro" id="IPR036457">
    <property type="entry name" value="PPM-type-like_dom_sf"/>
</dbReference>
<dbReference type="InterPro" id="IPR052016">
    <property type="entry name" value="Bact_Sigma-Reg"/>
</dbReference>
<dbReference type="InterPro" id="IPR035965">
    <property type="entry name" value="PAS-like_dom_sf"/>
</dbReference>
<dbReference type="InterPro" id="IPR013767">
    <property type="entry name" value="PAS_fold"/>
</dbReference>
<dbReference type="InterPro" id="IPR029016">
    <property type="entry name" value="GAF-like_dom_sf"/>
</dbReference>
<dbReference type="SMART" id="SM00091">
    <property type="entry name" value="PAS"/>
    <property type="match status" value="2"/>
</dbReference>
<keyword evidence="1" id="KW-0378">Hydrolase</keyword>
<dbReference type="SUPFAM" id="SSF81606">
    <property type="entry name" value="PP2C-like"/>
    <property type="match status" value="1"/>
</dbReference>
<dbReference type="Gene3D" id="3.30.450.40">
    <property type="match status" value="1"/>
</dbReference>
<organism evidence="3 4">
    <name type="scientific">Streptomyces coffeae</name>
    <dbReference type="NCBI Taxonomy" id="621382"/>
    <lineage>
        <taxon>Bacteria</taxon>
        <taxon>Bacillati</taxon>
        <taxon>Actinomycetota</taxon>
        <taxon>Actinomycetes</taxon>
        <taxon>Kitasatosporales</taxon>
        <taxon>Streptomycetaceae</taxon>
        <taxon>Streptomyces</taxon>
    </lineage>
</organism>
<evidence type="ECO:0000313" key="4">
    <source>
        <dbReference type="Proteomes" id="UP000634229"/>
    </source>
</evidence>
<protein>
    <submittedName>
        <fullName evidence="3">SpoIIE family protein phosphatase</fullName>
    </submittedName>
</protein>
<dbReference type="InterPro" id="IPR001932">
    <property type="entry name" value="PPM-type_phosphatase-like_dom"/>
</dbReference>
<reference evidence="3 4" key="1">
    <citation type="submission" date="2021-01" db="EMBL/GenBank/DDBJ databases">
        <title>WGS of actinomycetes isolated from Thailand.</title>
        <authorList>
            <person name="Thawai C."/>
        </authorList>
    </citation>
    <scope>NUCLEOTIDE SEQUENCE [LARGE SCALE GENOMIC DNA]</scope>
    <source>
        <strain evidence="3 4">CA1R205</strain>
    </source>
</reference>
<evidence type="ECO:0000256" key="1">
    <source>
        <dbReference type="ARBA" id="ARBA00022801"/>
    </source>
</evidence>
<name>A0ABS1NBY1_9ACTN</name>
<dbReference type="SMART" id="SM00065">
    <property type="entry name" value="GAF"/>
    <property type="match status" value="1"/>
</dbReference>
<keyword evidence="4" id="KW-1185">Reference proteome</keyword>
<comment type="caution">
    <text evidence="3">The sequence shown here is derived from an EMBL/GenBank/DDBJ whole genome shotgun (WGS) entry which is preliminary data.</text>
</comment>
<dbReference type="InterPro" id="IPR013656">
    <property type="entry name" value="PAS_4"/>
</dbReference>
<dbReference type="Gene3D" id="3.30.450.20">
    <property type="entry name" value="PAS domain"/>
    <property type="match status" value="2"/>
</dbReference>
<dbReference type="SMART" id="SM00331">
    <property type="entry name" value="PP2C_SIG"/>
    <property type="match status" value="1"/>
</dbReference>
<dbReference type="EMBL" id="JAERRF010000006">
    <property type="protein sequence ID" value="MBL1097346.1"/>
    <property type="molecule type" value="Genomic_DNA"/>
</dbReference>
<evidence type="ECO:0000259" key="2">
    <source>
        <dbReference type="PROSITE" id="PS50112"/>
    </source>
</evidence>
<dbReference type="PANTHER" id="PTHR43156">
    <property type="entry name" value="STAGE II SPORULATION PROTEIN E-RELATED"/>
    <property type="match status" value="1"/>
</dbReference>
<sequence length="709" mass="76942">MPADRRSDEAGRGPLWSEPGTLLERVAVAVFAVDETDRICYWGPGAQDLFGYRAREALSQPGEMLFVGPDDGSAGPWSRLVERGRTEGYWRGRARARHRDGSSLDAAFRVFPVTGVGGRVVVLVLGSRGDELDRVKTNLAFLDVLFQSCPIGLVMFDEDLRYAHVNQTLADMDGLSVEAHLGRHVDEVVIASDNGEYAAMLSAVAEVGRPIVGTLVGVRTKGHPDTDQVWSVSLFPLSRPGGIRFFGVGGVMVDVTDREQALVEASAARQRLALLDRATARIGTTLDTTITAQEVVDVTVPDFCDGAVVEVMRSPEEGLTFDPDRPLVTRRIAAETILPPPATELVGGKEVVTYPPGSIIHEVLRTGRATLARVDEDFLTHTVLVEERARLLSASGLTSLLFAPLIARKTVQGIAVFGRSAARPVFTEQDRGLGGELASRAALCLDNARLYNQERDIALRLQRALLPSSLAGSPYMQLAHRYLPGGRITEVGGDWYDVIGLPAHRIALVVGDVMGHGIPAATAMGRLRITASALARHDPEPDELLAELDQFARESDIELATCLYAVYDPTTGHLRIASAGHPPPLVLCPDGRVEPLDEVLGVPLGIGGCRFRTADTELPEDSVLVLYTDGLIEGRTHDVEKGLDALRSELHLAPEALEAAADRILDHMVPGDPADDTVLVLARLHRTPRRARPAARRWRRFRTAHHTSR</sequence>
<accession>A0ABS1NBY1</accession>
<dbReference type="Proteomes" id="UP000634229">
    <property type="component" value="Unassembled WGS sequence"/>
</dbReference>
<dbReference type="Pfam" id="PF01590">
    <property type="entry name" value="GAF"/>
    <property type="match status" value="1"/>
</dbReference>
<dbReference type="InterPro" id="IPR003018">
    <property type="entry name" value="GAF"/>
</dbReference>
<evidence type="ECO:0000313" key="3">
    <source>
        <dbReference type="EMBL" id="MBL1097346.1"/>
    </source>
</evidence>
<dbReference type="Pfam" id="PF00989">
    <property type="entry name" value="PAS"/>
    <property type="match status" value="1"/>
</dbReference>
<dbReference type="SUPFAM" id="SSF55781">
    <property type="entry name" value="GAF domain-like"/>
    <property type="match status" value="1"/>
</dbReference>
<proteinExistence type="predicted"/>
<dbReference type="SUPFAM" id="SSF55785">
    <property type="entry name" value="PYP-like sensor domain (PAS domain)"/>
    <property type="match status" value="2"/>
</dbReference>
<dbReference type="Gene3D" id="3.60.40.10">
    <property type="entry name" value="PPM-type phosphatase domain"/>
    <property type="match status" value="1"/>
</dbReference>
<dbReference type="Pfam" id="PF07228">
    <property type="entry name" value="SpoIIE"/>
    <property type="match status" value="1"/>
</dbReference>
<dbReference type="PROSITE" id="PS50112">
    <property type="entry name" value="PAS"/>
    <property type="match status" value="1"/>
</dbReference>
<dbReference type="NCBIfam" id="TIGR00229">
    <property type="entry name" value="sensory_box"/>
    <property type="match status" value="2"/>
</dbReference>